<keyword evidence="7 12" id="KW-0808">Transferase</keyword>
<dbReference type="GO" id="GO:0005789">
    <property type="term" value="C:endoplasmic reticulum membrane"/>
    <property type="evidence" value="ECO:0007669"/>
    <property type="project" value="UniProtKB-SubCell"/>
</dbReference>
<accession>A0A9P4K279</accession>
<feature type="transmembrane region" description="Helical" evidence="12">
    <location>
        <begin position="230"/>
        <end position="248"/>
    </location>
</feature>
<keyword evidence="9 12" id="KW-0256">Endoplasmic reticulum</keyword>
<evidence type="ECO:0000256" key="6">
    <source>
        <dbReference type="ARBA" id="ARBA00022676"/>
    </source>
</evidence>
<evidence type="ECO:0000313" key="13">
    <source>
        <dbReference type="EMBL" id="KAF2261594.1"/>
    </source>
</evidence>
<comment type="function">
    <text evidence="12">Mannosyltransferase involved in glycosylphosphatidylinositol-anchor biosynthesis.</text>
</comment>
<dbReference type="GO" id="GO:0031501">
    <property type="term" value="C:mannosyltransferase complex"/>
    <property type="evidence" value="ECO:0007669"/>
    <property type="project" value="TreeGrafter"/>
</dbReference>
<feature type="transmembrane region" description="Helical" evidence="12">
    <location>
        <begin position="12"/>
        <end position="32"/>
    </location>
</feature>
<dbReference type="PANTHER" id="PTHR12468:SF2">
    <property type="entry name" value="GPI MANNOSYLTRANSFERASE 2"/>
    <property type="match status" value="1"/>
</dbReference>
<keyword evidence="6 12" id="KW-0328">Glycosyltransferase</keyword>
<dbReference type="InterPro" id="IPR007315">
    <property type="entry name" value="PIG-V/Gpi18"/>
</dbReference>
<keyword evidence="14" id="KW-1185">Reference proteome</keyword>
<dbReference type="PANTHER" id="PTHR12468">
    <property type="entry name" value="GPI MANNOSYLTRANSFERASE 2"/>
    <property type="match status" value="1"/>
</dbReference>
<comment type="similarity">
    <text evidence="3 12">Belongs to the PIGV family.</text>
</comment>
<evidence type="ECO:0000256" key="11">
    <source>
        <dbReference type="ARBA" id="ARBA00023136"/>
    </source>
</evidence>
<sequence length="462" mass="51685">MDSKSGPLQNPFRSLAAIFLAWKAVLFLLAALCPGPGYDTSAHILFSQSQHRATEFQALSPPNRLILNLFRWDALYFVNVAQRGYVYEQEWAFSWAYTRILNIATTFLSNDSSPSLRHYIFTGVVLSNLCHLGSAIVLYLLLKTITTRRENGRIPFIASVLHIISPAGMFLCAPYAEALFSFLNFFGMLLYASAKCTKKSTKLLVVGQDILLLASGLFFAAATAIRSNGLLSGLIFLFDVARSLSPVFSLRLTTLDIRRLVVTCVAGSLTVVGYIGPQLLAYREYCATSRTDLGGRPWCNSMIPSIYSWVQSTYWNVGFLQYWTLSNLPLFVLASPMLWLLSVTSAIVLSDIWRHSTEDVPKPYADRDVVRKFPNTGFCNLPELALPQLVLTITAATTFHVQIINRLSSGYPIWYLVAAEWISESKTSSKERRHTISEWVTRGIVMYSLTQGMLFANFLPPA</sequence>
<comment type="pathway">
    <text evidence="2 12">Glycolipid biosynthesis; glycosylphosphatidylinositol-anchor biosynthesis.</text>
</comment>
<dbReference type="GO" id="GO:0000009">
    <property type="term" value="F:alpha-1,6-mannosyltransferase activity"/>
    <property type="evidence" value="ECO:0007669"/>
    <property type="project" value="InterPro"/>
</dbReference>
<protein>
    <recommendedName>
        <fullName evidence="4 12">GPI mannosyltransferase 2</fullName>
        <ecNumber evidence="12">2.4.1.-</ecNumber>
    </recommendedName>
</protein>
<dbReference type="GO" id="GO:0004376">
    <property type="term" value="F:GPI mannosyltransferase activity"/>
    <property type="evidence" value="ECO:0007669"/>
    <property type="project" value="InterPro"/>
</dbReference>
<dbReference type="Pfam" id="PF04188">
    <property type="entry name" value="Mannosyl_trans2"/>
    <property type="match status" value="1"/>
</dbReference>
<name>A0A9P4K279_9PLEO</name>
<evidence type="ECO:0000256" key="3">
    <source>
        <dbReference type="ARBA" id="ARBA00008698"/>
    </source>
</evidence>
<reference evidence="14" key="1">
    <citation type="journal article" date="2020" name="Stud. Mycol.">
        <title>101 Dothideomycetes genomes: A test case for predicting lifestyles and emergence of pathogens.</title>
        <authorList>
            <person name="Haridas S."/>
            <person name="Albert R."/>
            <person name="Binder M."/>
            <person name="Bloem J."/>
            <person name="LaButti K."/>
            <person name="Salamov A."/>
            <person name="Andreopoulos B."/>
            <person name="Baker S."/>
            <person name="Barry K."/>
            <person name="Bills G."/>
            <person name="Bluhm B."/>
            <person name="Cannon C."/>
            <person name="Castanera R."/>
            <person name="Culley D."/>
            <person name="Daum C."/>
            <person name="Ezra D."/>
            <person name="Gonzalez J."/>
            <person name="Henrissat B."/>
            <person name="Kuo A."/>
            <person name="Liang C."/>
            <person name="Lipzen A."/>
            <person name="Lutzoni F."/>
            <person name="Magnuson J."/>
            <person name="Mondo S."/>
            <person name="Nolan M."/>
            <person name="Ohm R."/>
            <person name="Pangilinan J."/>
            <person name="Park H.-J."/>
            <person name="Ramirez L."/>
            <person name="Alfaro M."/>
            <person name="Sun H."/>
            <person name="Tritt A."/>
            <person name="Yoshinaga Y."/>
            <person name="Zwiers L.-H."/>
            <person name="Turgeon B."/>
            <person name="Goodwin S."/>
            <person name="Spatafora J."/>
            <person name="Crous P."/>
            <person name="Grigoriev I."/>
        </authorList>
    </citation>
    <scope>NUCLEOTIDE SEQUENCE [LARGE SCALE GENOMIC DNA]</scope>
    <source>
        <strain evidence="14">CBS 304.66</strain>
    </source>
</reference>
<gene>
    <name evidence="13" type="ORF">CC78DRAFT_607574</name>
</gene>
<evidence type="ECO:0000256" key="9">
    <source>
        <dbReference type="ARBA" id="ARBA00022824"/>
    </source>
</evidence>
<evidence type="ECO:0000256" key="1">
    <source>
        <dbReference type="ARBA" id="ARBA00004477"/>
    </source>
</evidence>
<organism evidence="13 14">
    <name type="scientific">Lojkania enalia</name>
    <dbReference type="NCBI Taxonomy" id="147567"/>
    <lineage>
        <taxon>Eukaryota</taxon>
        <taxon>Fungi</taxon>
        <taxon>Dikarya</taxon>
        <taxon>Ascomycota</taxon>
        <taxon>Pezizomycotina</taxon>
        <taxon>Dothideomycetes</taxon>
        <taxon>Pleosporomycetidae</taxon>
        <taxon>Pleosporales</taxon>
        <taxon>Pleosporales incertae sedis</taxon>
        <taxon>Lojkania</taxon>
    </lineage>
</organism>
<keyword evidence="5 12" id="KW-0337">GPI-anchor biosynthesis</keyword>
<dbReference type="Proteomes" id="UP000800093">
    <property type="component" value="Unassembled WGS sequence"/>
</dbReference>
<keyword evidence="10 12" id="KW-1133">Transmembrane helix</keyword>
<comment type="subcellular location">
    <subcellularLocation>
        <location evidence="1 12">Endoplasmic reticulum membrane</location>
        <topology evidence="1 12">Multi-pass membrane protein</topology>
    </subcellularLocation>
</comment>
<evidence type="ECO:0000256" key="5">
    <source>
        <dbReference type="ARBA" id="ARBA00022502"/>
    </source>
</evidence>
<dbReference type="EMBL" id="ML986654">
    <property type="protein sequence ID" value="KAF2261594.1"/>
    <property type="molecule type" value="Genomic_DNA"/>
</dbReference>
<comment type="caution">
    <text evidence="13">The sequence shown here is derived from an EMBL/GenBank/DDBJ whole genome shotgun (WGS) entry which is preliminary data.</text>
</comment>
<evidence type="ECO:0000256" key="8">
    <source>
        <dbReference type="ARBA" id="ARBA00022692"/>
    </source>
</evidence>
<dbReference type="AlphaFoldDB" id="A0A9P4K279"/>
<dbReference type="EC" id="2.4.1.-" evidence="12"/>
<evidence type="ECO:0000313" key="14">
    <source>
        <dbReference type="Proteomes" id="UP000800093"/>
    </source>
</evidence>
<feature type="transmembrane region" description="Helical" evidence="12">
    <location>
        <begin position="260"/>
        <end position="280"/>
    </location>
</feature>
<feature type="transmembrane region" description="Helical" evidence="12">
    <location>
        <begin position="154"/>
        <end position="172"/>
    </location>
</feature>
<proteinExistence type="inferred from homology"/>
<feature type="transmembrane region" description="Helical" evidence="12">
    <location>
        <begin position="178"/>
        <end position="194"/>
    </location>
</feature>
<dbReference type="OrthoDB" id="10252502at2759"/>
<dbReference type="GO" id="GO:0006506">
    <property type="term" value="P:GPI anchor biosynthetic process"/>
    <property type="evidence" value="ECO:0007669"/>
    <property type="project" value="UniProtKB-KW"/>
</dbReference>
<evidence type="ECO:0000256" key="12">
    <source>
        <dbReference type="RuleBase" id="RU363112"/>
    </source>
</evidence>
<feature type="transmembrane region" description="Helical" evidence="12">
    <location>
        <begin position="203"/>
        <end position="224"/>
    </location>
</feature>
<evidence type="ECO:0000256" key="2">
    <source>
        <dbReference type="ARBA" id="ARBA00004687"/>
    </source>
</evidence>
<keyword evidence="11 12" id="KW-0472">Membrane</keyword>
<evidence type="ECO:0000256" key="7">
    <source>
        <dbReference type="ARBA" id="ARBA00022679"/>
    </source>
</evidence>
<feature type="transmembrane region" description="Helical" evidence="12">
    <location>
        <begin position="119"/>
        <end position="142"/>
    </location>
</feature>
<evidence type="ECO:0000256" key="10">
    <source>
        <dbReference type="ARBA" id="ARBA00022989"/>
    </source>
</evidence>
<evidence type="ECO:0000256" key="4">
    <source>
        <dbReference type="ARBA" id="ARBA00013795"/>
    </source>
</evidence>
<keyword evidence="8 12" id="KW-0812">Transmembrane</keyword>
<feature type="transmembrane region" description="Helical" evidence="12">
    <location>
        <begin position="328"/>
        <end position="349"/>
    </location>
</feature>